<dbReference type="Proteomes" id="UP001163739">
    <property type="component" value="Chromosome"/>
</dbReference>
<dbReference type="RefSeq" id="WP_265048738.1">
    <property type="nucleotide sequence ID" value="NZ_CP100390.1"/>
</dbReference>
<gene>
    <name evidence="1" type="ORF">NKI27_05780</name>
</gene>
<evidence type="ECO:0000313" key="1">
    <source>
        <dbReference type="EMBL" id="UZE97259.1"/>
    </source>
</evidence>
<keyword evidence="2" id="KW-1185">Reference proteome</keyword>
<organism evidence="1 2">
    <name type="scientific">Alkalimarinus alittae</name>
    <dbReference type="NCBI Taxonomy" id="2961619"/>
    <lineage>
        <taxon>Bacteria</taxon>
        <taxon>Pseudomonadati</taxon>
        <taxon>Pseudomonadota</taxon>
        <taxon>Gammaproteobacteria</taxon>
        <taxon>Alteromonadales</taxon>
        <taxon>Alteromonadaceae</taxon>
        <taxon>Alkalimarinus</taxon>
    </lineage>
</organism>
<name>A0ABY6N595_9ALTE</name>
<accession>A0ABY6N595</accession>
<dbReference type="EMBL" id="CP100390">
    <property type="protein sequence ID" value="UZE97259.1"/>
    <property type="molecule type" value="Genomic_DNA"/>
</dbReference>
<proteinExistence type="predicted"/>
<sequence length="79" mass="8844">MAYQREIHLPADSQVNAAISAAIDDADKLAKRSGCKMTVVRTLNYGICVYPDFKMIVCKHEIVEEIYNTENGFKFAETG</sequence>
<reference evidence="1" key="1">
    <citation type="submission" date="2022-06" db="EMBL/GenBank/DDBJ databases">
        <title>Alkalimarinus sp. nov., isolated from gut of a Alitta virens.</title>
        <authorList>
            <person name="Yang A.I."/>
            <person name="Shin N.-R."/>
        </authorList>
    </citation>
    <scope>NUCLEOTIDE SEQUENCE</scope>
    <source>
        <strain evidence="1">A2M4</strain>
    </source>
</reference>
<evidence type="ECO:0000313" key="2">
    <source>
        <dbReference type="Proteomes" id="UP001163739"/>
    </source>
</evidence>
<protein>
    <submittedName>
        <fullName evidence="1">Uncharacterized protein</fullName>
    </submittedName>
</protein>